<dbReference type="GO" id="GO:0003700">
    <property type="term" value="F:DNA-binding transcription factor activity"/>
    <property type="evidence" value="ECO:0007669"/>
    <property type="project" value="InterPro"/>
</dbReference>
<dbReference type="PANTHER" id="PTHR45988:SF78">
    <property type="entry name" value="OS06G0727000 PROTEIN"/>
    <property type="match status" value="1"/>
</dbReference>
<evidence type="ECO:0000256" key="2">
    <source>
        <dbReference type="ARBA" id="ARBA00022737"/>
    </source>
</evidence>
<name>A0AAQ3TS71_PASNO</name>
<dbReference type="SMART" id="SM00355">
    <property type="entry name" value="ZnF_C2H2"/>
    <property type="match status" value="2"/>
</dbReference>
<reference evidence="10 11" key="1">
    <citation type="submission" date="2024-02" db="EMBL/GenBank/DDBJ databases">
        <title>High-quality chromosome-scale genome assembly of Pensacola bahiagrass (Paspalum notatum Flugge var. saurae).</title>
        <authorList>
            <person name="Vega J.M."/>
            <person name="Podio M."/>
            <person name="Orjuela J."/>
            <person name="Siena L.A."/>
            <person name="Pessino S.C."/>
            <person name="Combes M.C."/>
            <person name="Mariac C."/>
            <person name="Albertini E."/>
            <person name="Pupilli F."/>
            <person name="Ortiz J.P.A."/>
            <person name="Leblanc O."/>
        </authorList>
    </citation>
    <scope>NUCLEOTIDE SEQUENCE [LARGE SCALE GENOMIC DNA]</scope>
    <source>
        <strain evidence="10">R1</strain>
        <tissue evidence="10">Leaf</tissue>
    </source>
</reference>
<dbReference type="Gene3D" id="3.30.160.60">
    <property type="entry name" value="Classic Zinc Finger"/>
    <property type="match status" value="1"/>
</dbReference>
<feature type="compositionally biased region" description="Basic residues" evidence="8">
    <location>
        <begin position="78"/>
        <end position="91"/>
    </location>
</feature>
<evidence type="ECO:0000256" key="3">
    <source>
        <dbReference type="ARBA" id="ARBA00022771"/>
    </source>
</evidence>
<dbReference type="GO" id="GO:0008270">
    <property type="term" value="F:zinc ion binding"/>
    <property type="evidence" value="ECO:0007669"/>
    <property type="project" value="UniProtKB-KW"/>
</dbReference>
<dbReference type="PANTHER" id="PTHR45988">
    <property type="entry name" value="C2H2 TYPE ZINC FINGER TRANSCRIPTION FACTOR FAMILY-RELATED"/>
    <property type="match status" value="1"/>
</dbReference>
<feature type="domain" description="C2H2-type" evidence="9">
    <location>
        <begin position="123"/>
        <end position="150"/>
    </location>
</feature>
<evidence type="ECO:0000313" key="11">
    <source>
        <dbReference type="Proteomes" id="UP001341281"/>
    </source>
</evidence>
<feature type="domain" description="C2H2-type" evidence="9">
    <location>
        <begin position="71"/>
        <end position="93"/>
    </location>
</feature>
<keyword evidence="4" id="KW-0862">Zinc</keyword>
<evidence type="ECO:0000256" key="8">
    <source>
        <dbReference type="SAM" id="MobiDB-lite"/>
    </source>
</evidence>
<evidence type="ECO:0000259" key="9">
    <source>
        <dbReference type="PROSITE" id="PS50157"/>
    </source>
</evidence>
<dbReference type="InterPro" id="IPR013087">
    <property type="entry name" value="Znf_C2H2_type"/>
</dbReference>
<evidence type="ECO:0000256" key="5">
    <source>
        <dbReference type="ARBA" id="ARBA00023015"/>
    </source>
</evidence>
<feature type="compositionally biased region" description="Polar residues" evidence="8">
    <location>
        <begin position="39"/>
        <end position="48"/>
    </location>
</feature>
<evidence type="ECO:0000256" key="4">
    <source>
        <dbReference type="ARBA" id="ARBA00022833"/>
    </source>
</evidence>
<dbReference type="EMBL" id="CP144750">
    <property type="protein sequence ID" value="WVZ78394.1"/>
    <property type="molecule type" value="Genomic_DNA"/>
</dbReference>
<accession>A0AAQ3TS71</accession>
<keyword evidence="1" id="KW-0479">Metal-binding</keyword>
<dbReference type="GO" id="GO:0000976">
    <property type="term" value="F:transcription cis-regulatory region binding"/>
    <property type="evidence" value="ECO:0007669"/>
    <property type="project" value="TreeGrafter"/>
</dbReference>
<sequence>MNGVEVFLYGVAYGQLLAGSSGGGDEPNRPYRPPKSAHETTGQGQLPASSRRRRRRSRTNDEAGPGDQGPCECPVCQRRFRSKKAVHGHQRNHPERPWRGMEPQRPVMAADADGKQQRPRRRYACERCGAQFDTRQALGGHRASHSGRLGCHWLSKQQQEPAVAEKMPAAVLAFDLNEPAVPEQEEEE</sequence>
<keyword evidence="6" id="KW-0804">Transcription</keyword>
<dbReference type="PROSITE" id="PS00028">
    <property type="entry name" value="ZINC_FINGER_C2H2_1"/>
    <property type="match status" value="2"/>
</dbReference>
<organism evidence="10 11">
    <name type="scientific">Paspalum notatum var. saurae</name>
    <dbReference type="NCBI Taxonomy" id="547442"/>
    <lineage>
        <taxon>Eukaryota</taxon>
        <taxon>Viridiplantae</taxon>
        <taxon>Streptophyta</taxon>
        <taxon>Embryophyta</taxon>
        <taxon>Tracheophyta</taxon>
        <taxon>Spermatophyta</taxon>
        <taxon>Magnoliopsida</taxon>
        <taxon>Liliopsida</taxon>
        <taxon>Poales</taxon>
        <taxon>Poaceae</taxon>
        <taxon>PACMAD clade</taxon>
        <taxon>Panicoideae</taxon>
        <taxon>Andropogonodae</taxon>
        <taxon>Paspaleae</taxon>
        <taxon>Paspalinae</taxon>
        <taxon>Paspalum</taxon>
    </lineage>
</organism>
<dbReference type="PROSITE" id="PS50157">
    <property type="entry name" value="ZINC_FINGER_C2H2_2"/>
    <property type="match status" value="2"/>
</dbReference>
<evidence type="ECO:0000256" key="6">
    <source>
        <dbReference type="ARBA" id="ARBA00023163"/>
    </source>
</evidence>
<dbReference type="GO" id="GO:0005634">
    <property type="term" value="C:nucleus"/>
    <property type="evidence" value="ECO:0007669"/>
    <property type="project" value="TreeGrafter"/>
</dbReference>
<dbReference type="InterPro" id="IPR036236">
    <property type="entry name" value="Znf_C2H2_sf"/>
</dbReference>
<protein>
    <recommendedName>
        <fullName evidence="9">C2H2-type domain-containing protein</fullName>
    </recommendedName>
</protein>
<keyword evidence="11" id="KW-1185">Reference proteome</keyword>
<dbReference type="SUPFAM" id="SSF57667">
    <property type="entry name" value="beta-beta-alpha zinc fingers"/>
    <property type="match status" value="1"/>
</dbReference>
<dbReference type="Proteomes" id="UP001341281">
    <property type="component" value="Chromosome 06"/>
</dbReference>
<evidence type="ECO:0000313" key="10">
    <source>
        <dbReference type="EMBL" id="WVZ78394.1"/>
    </source>
</evidence>
<keyword evidence="5" id="KW-0805">Transcription regulation</keyword>
<keyword evidence="3 7" id="KW-0863">Zinc-finger</keyword>
<dbReference type="Pfam" id="PF13912">
    <property type="entry name" value="zf-C2H2_6"/>
    <property type="match status" value="2"/>
</dbReference>
<evidence type="ECO:0000256" key="7">
    <source>
        <dbReference type="PROSITE-ProRule" id="PRU00042"/>
    </source>
</evidence>
<feature type="region of interest" description="Disordered" evidence="8">
    <location>
        <begin position="16"/>
        <end position="104"/>
    </location>
</feature>
<proteinExistence type="predicted"/>
<dbReference type="InterPro" id="IPR044653">
    <property type="entry name" value="AZF1/2/3-like"/>
</dbReference>
<keyword evidence="2" id="KW-0677">Repeat</keyword>
<evidence type="ECO:0000256" key="1">
    <source>
        <dbReference type="ARBA" id="ARBA00022723"/>
    </source>
</evidence>
<gene>
    <name evidence="10" type="ORF">U9M48_026108</name>
</gene>
<dbReference type="AlphaFoldDB" id="A0AAQ3TS71"/>